<gene>
    <name evidence="5" type="primary">guaB_3</name>
    <name evidence="5" type="ORF">Mterra_01611</name>
</gene>
<dbReference type="GO" id="GO:0003938">
    <property type="term" value="F:IMP dehydrogenase activity"/>
    <property type="evidence" value="ECO:0007669"/>
    <property type="project" value="UniProtKB-EC"/>
</dbReference>
<dbReference type="GO" id="GO:0008773">
    <property type="term" value="F:[protein-PII] uridylyltransferase activity"/>
    <property type="evidence" value="ECO:0007669"/>
    <property type="project" value="InterPro"/>
</dbReference>
<dbReference type="InterPro" id="IPR000595">
    <property type="entry name" value="cNMP-bd_dom"/>
</dbReference>
<dbReference type="CDD" id="cd00038">
    <property type="entry name" value="CAP_ED"/>
    <property type="match status" value="1"/>
</dbReference>
<dbReference type="PROSITE" id="PS50042">
    <property type="entry name" value="CNMP_BINDING_3"/>
    <property type="match status" value="1"/>
</dbReference>
<dbReference type="InterPro" id="IPR018490">
    <property type="entry name" value="cNMP-bd_dom_sf"/>
</dbReference>
<feature type="domain" description="CBS" evidence="4">
    <location>
        <begin position="156"/>
        <end position="217"/>
    </location>
</feature>
<dbReference type="AlphaFoldDB" id="A0A399ELZ0"/>
<dbReference type="Pfam" id="PF00571">
    <property type="entry name" value="CBS"/>
    <property type="match status" value="2"/>
</dbReference>
<dbReference type="CDD" id="cd05401">
    <property type="entry name" value="NT_GlnE_GlnD_like"/>
    <property type="match status" value="1"/>
</dbReference>
<reference evidence="5 6" key="1">
    <citation type="submission" date="2018-08" db="EMBL/GenBank/DDBJ databases">
        <title>Meiothermus terrae DSM 26712 genome sequencing project.</title>
        <authorList>
            <person name="Da Costa M.S."/>
            <person name="Albuquerque L."/>
            <person name="Raposo P."/>
            <person name="Froufe H.J.C."/>
            <person name="Barroso C.S."/>
            <person name="Egas C."/>
        </authorList>
    </citation>
    <scope>NUCLEOTIDE SEQUENCE [LARGE SCALE GENOMIC DNA]</scope>
    <source>
        <strain evidence="5 6">DSM 26712</strain>
    </source>
</reference>
<dbReference type="InterPro" id="IPR005105">
    <property type="entry name" value="GlnD_Uridyltrans_N"/>
</dbReference>
<organism evidence="5 6">
    <name type="scientific">Calidithermus terrae</name>
    <dbReference type="NCBI Taxonomy" id="1408545"/>
    <lineage>
        <taxon>Bacteria</taxon>
        <taxon>Thermotogati</taxon>
        <taxon>Deinococcota</taxon>
        <taxon>Deinococci</taxon>
        <taxon>Thermales</taxon>
        <taxon>Thermaceae</taxon>
        <taxon>Calidithermus</taxon>
    </lineage>
</organism>
<evidence type="ECO:0000256" key="1">
    <source>
        <dbReference type="ARBA" id="ARBA00023122"/>
    </source>
</evidence>
<dbReference type="CDD" id="cd04587">
    <property type="entry name" value="CBS_pair_CAP-ED_NT_Pol-beta-like_DUF294_assoc"/>
    <property type="match status" value="1"/>
</dbReference>
<accession>A0A399ELZ0</accession>
<dbReference type="Gene3D" id="2.60.120.10">
    <property type="entry name" value="Jelly Rolls"/>
    <property type="match status" value="1"/>
</dbReference>
<proteinExistence type="predicted"/>
<keyword evidence="6" id="KW-1185">Reference proteome</keyword>
<evidence type="ECO:0000313" key="5">
    <source>
        <dbReference type="EMBL" id="RIH85754.1"/>
    </source>
</evidence>
<dbReference type="Pfam" id="PF10335">
    <property type="entry name" value="DUF294_C"/>
    <property type="match status" value="1"/>
</dbReference>
<dbReference type="Pfam" id="PF03445">
    <property type="entry name" value="DUF294"/>
    <property type="match status" value="1"/>
</dbReference>
<dbReference type="Pfam" id="PF00027">
    <property type="entry name" value="cNMP_binding"/>
    <property type="match status" value="1"/>
</dbReference>
<dbReference type="InterPro" id="IPR043519">
    <property type="entry name" value="NT_sf"/>
</dbReference>
<protein>
    <submittedName>
        <fullName evidence="5">Inosine-5'-monophosphate dehydrogenase</fullName>
        <ecNumber evidence="5">1.1.1.205</ecNumber>
    </submittedName>
</protein>
<evidence type="ECO:0000259" key="4">
    <source>
        <dbReference type="PROSITE" id="PS51371"/>
    </source>
</evidence>
<dbReference type="PANTHER" id="PTHR43080">
    <property type="entry name" value="CBS DOMAIN-CONTAINING PROTEIN CBSX3, MITOCHONDRIAL"/>
    <property type="match status" value="1"/>
</dbReference>
<dbReference type="Gene3D" id="3.10.580.10">
    <property type="entry name" value="CBS-domain"/>
    <property type="match status" value="1"/>
</dbReference>
<name>A0A399ELZ0_9DEIN</name>
<dbReference type="SUPFAM" id="SSF81301">
    <property type="entry name" value="Nucleotidyltransferase"/>
    <property type="match status" value="1"/>
</dbReference>
<dbReference type="InterPro" id="IPR051257">
    <property type="entry name" value="Diverse_CBS-Domain"/>
</dbReference>
<dbReference type="InterPro" id="IPR018821">
    <property type="entry name" value="DUF294_put_nucleoTrafse_sb-bd"/>
</dbReference>
<dbReference type="Proteomes" id="UP000265715">
    <property type="component" value="Unassembled WGS sequence"/>
</dbReference>
<keyword evidence="5" id="KW-0560">Oxidoreductase</keyword>
<dbReference type="InterPro" id="IPR014710">
    <property type="entry name" value="RmlC-like_jellyroll"/>
</dbReference>
<evidence type="ECO:0000313" key="6">
    <source>
        <dbReference type="Proteomes" id="UP000265715"/>
    </source>
</evidence>
<dbReference type="SUPFAM" id="SSF54631">
    <property type="entry name" value="CBS-domain pair"/>
    <property type="match status" value="1"/>
</dbReference>
<evidence type="ECO:0000256" key="2">
    <source>
        <dbReference type="PROSITE-ProRule" id="PRU00703"/>
    </source>
</evidence>
<evidence type="ECO:0000259" key="3">
    <source>
        <dbReference type="PROSITE" id="PS50042"/>
    </source>
</evidence>
<dbReference type="SUPFAM" id="SSF51206">
    <property type="entry name" value="cAMP-binding domain-like"/>
    <property type="match status" value="1"/>
</dbReference>
<comment type="caution">
    <text evidence="5">The sequence shown here is derived from an EMBL/GenBank/DDBJ whole genome shotgun (WGS) entry which is preliminary data.</text>
</comment>
<dbReference type="EMBL" id="QXDL01000054">
    <property type="protein sequence ID" value="RIH85754.1"/>
    <property type="molecule type" value="Genomic_DNA"/>
</dbReference>
<sequence>MRLNPLEFVRQTPPFDTLPQEALAAVERGLEIQFFPKGTRVLARDGPPSDHLYLIRKGSVRLLREGREVLALEEGDCFGYPSLLSKDAPAFDVVAEEDLLVYGWGAKVFAALTAYPAFAQFFNQGLAERLRLASQGVAPALNPVNLDLSLPVGEILQRGPVFVDSGATVQQAARLMRENGISSVLVTDSLAHARTLGILTDRDLRNRVLAEGLGPDTPVTQVMSTPVKTLPASVPLFEALSFMVRQGIHHLPLEDGGKVVGVVTDTVFLRQQARSPLYLLRRLERTRDPADLRGYREELTGVAEALLAGGLGAREIGRSVSSLNDQLVRVLLELAEAELGPPPTPYAWVVFGSEGRMEQALLTDQDNALAYRDDLPEARPYFARLAEFVVQGLLQAGFPPCPGGYMATRWHKPLAEWEALFRRWVEQPNPPELLEAQIFFDFRPVHGGLSLQGLEQLVARSGENGLFLAHLARAALQFRPPLGLFRRIREEEGGVDLKKGGIAPVVSLARVYALEARSTARGTLERLEAAARAGKLSAEGAETLSEAFNFLARLRLREQLGALRRGETPGHKVPLEALSALERRHLKEAFVEIREMQEALSQRFQTDRLG</sequence>
<keyword evidence="1 2" id="KW-0129">CBS domain</keyword>
<dbReference type="EC" id="1.1.1.205" evidence="5"/>
<dbReference type="PROSITE" id="PS51371">
    <property type="entry name" value="CBS"/>
    <property type="match status" value="2"/>
</dbReference>
<dbReference type="PANTHER" id="PTHR43080:SF2">
    <property type="entry name" value="CBS DOMAIN-CONTAINING PROTEIN"/>
    <property type="match status" value="1"/>
</dbReference>
<dbReference type="InterPro" id="IPR000644">
    <property type="entry name" value="CBS_dom"/>
</dbReference>
<dbReference type="SMART" id="SM00116">
    <property type="entry name" value="CBS"/>
    <property type="match status" value="2"/>
</dbReference>
<feature type="domain" description="CBS" evidence="4">
    <location>
        <begin position="223"/>
        <end position="279"/>
    </location>
</feature>
<dbReference type="InterPro" id="IPR046342">
    <property type="entry name" value="CBS_dom_sf"/>
</dbReference>
<feature type="domain" description="Cyclic nucleotide-binding" evidence="3">
    <location>
        <begin position="14"/>
        <end position="112"/>
    </location>
</feature>